<evidence type="ECO:0000256" key="1">
    <source>
        <dbReference type="ARBA" id="ARBA00022737"/>
    </source>
</evidence>
<evidence type="ECO:0000313" key="9">
    <source>
        <dbReference type="Proteomes" id="UP000480929"/>
    </source>
</evidence>
<dbReference type="InterPro" id="IPR032524">
    <property type="entry name" value="ABC_tran_C"/>
</dbReference>
<evidence type="ECO:0000256" key="2">
    <source>
        <dbReference type="ARBA" id="ARBA00022741"/>
    </source>
</evidence>
<dbReference type="PANTHER" id="PTHR42855:SF1">
    <property type="entry name" value="ABC TRANSPORTER DOMAIN-CONTAINING PROTEIN"/>
    <property type="match status" value="1"/>
</dbReference>
<keyword evidence="4" id="KW-0175">Coiled coil</keyword>
<dbReference type="InterPro" id="IPR051309">
    <property type="entry name" value="ABCF_ATPase"/>
</dbReference>
<dbReference type="EMBL" id="WKPI01000007">
    <property type="protein sequence ID" value="MSC32648.1"/>
    <property type="molecule type" value="Genomic_DNA"/>
</dbReference>
<reference evidence="8 9" key="1">
    <citation type="journal article" date="2019" name="Nat. Med.">
        <title>A library of human gut bacterial isolates paired with longitudinal multiomics data enables mechanistic microbiome research.</title>
        <authorList>
            <person name="Poyet M."/>
            <person name="Groussin M."/>
            <person name="Gibbons S.M."/>
            <person name="Avila-Pacheco J."/>
            <person name="Jiang X."/>
            <person name="Kearney S.M."/>
            <person name="Perrotta A.R."/>
            <person name="Berdy B."/>
            <person name="Zhao S."/>
            <person name="Lieberman T.D."/>
            <person name="Swanson P.K."/>
            <person name="Smith M."/>
            <person name="Roesemann S."/>
            <person name="Alexander J.E."/>
            <person name="Rich S.A."/>
            <person name="Livny J."/>
            <person name="Vlamakis H."/>
            <person name="Clish C."/>
            <person name="Bullock K."/>
            <person name="Deik A."/>
            <person name="Scott J."/>
            <person name="Pierce K.A."/>
            <person name="Xavier R.J."/>
            <person name="Alm E.J."/>
        </authorList>
    </citation>
    <scope>NUCLEOTIDE SEQUENCE [LARGE SCALE GENOMIC DNA]</scope>
    <source>
        <strain evidence="6 8">BIOML-A4</strain>
        <strain evidence="7 9">BIOML-A5</strain>
    </source>
</reference>
<dbReference type="PANTHER" id="PTHR42855">
    <property type="entry name" value="ABC TRANSPORTER ATP-BINDING SUBUNIT"/>
    <property type="match status" value="1"/>
</dbReference>
<keyword evidence="2" id="KW-0547">Nucleotide-binding</keyword>
<comment type="caution">
    <text evidence="6">The sequence shown here is derived from an EMBL/GenBank/DDBJ whole genome shotgun (WGS) entry which is preliminary data.</text>
</comment>
<keyword evidence="9" id="KW-1185">Reference proteome</keyword>
<dbReference type="Gene3D" id="3.40.50.300">
    <property type="entry name" value="P-loop containing nucleotide triphosphate hydrolases"/>
    <property type="match status" value="2"/>
</dbReference>
<dbReference type="InterPro" id="IPR017871">
    <property type="entry name" value="ABC_transporter-like_CS"/>
</dbReference>
<evidence type="ECO:0000313" key="7">
    <source>
        <dbReference type="EMBL" id="MSC32648.1"/>
    </source>
</evidence>
<dbReference type="PROSITE" id="PS00211">
    <property type="entry name" value="ABC_TRANSPORTER_1"/>
    <property type="match status" value="2"/>
</dbReference>
<dbReference type="Pfam" id="PF16326">
    <property type="entry name" value="ABC_tran_CTD"/>
    <property type="match status" value="1"/>
</dbReference>
<dbReference type="InterPro" id="IPR032781">
    <property type="entry name" value="ABC_tran_Xtn"/>
</dbReference>
<protein>
    <submittedName>
        <fullName evidence="6">ATP-binding cassette domain-containing protein</fullName>
    </submittedName>
</protein>
<feature type="domain" description="ABC transporter" evidence="5">
    <location>
        <begin position="280"/>
        <end position="497"/>
    </location>
</feature>
<name>A0A6N7S3G1_9FIRM</name>
<proteinExistence type="predicted"/>
<keyword evidence="3 6" id="KW-0067">ATP-binding</keyword>
<organism evidence="6 8">
    <name type="scientific">Holdemania massiliensis</name>
    <dbReference type="NCBI Taxonomy" id="1468449"/>
    <lineage>
        <taxon>Bacteria</taxon>
        <taxon>Bacillati</taxon>
        <taxon>Bacillota</taxon>
        <taxon>Erysipelotrichia</taxon>
        <taxon>Erysipelotrichales</taxon>
        <taxon>Erysipelotrichaceae</taxon>
        <taxon>Holdemania</taxon>
    </lineage>
</organism>
<dbReference type="FunFam" id="3.40.50.300:FF:000183">
    <property type="entry name" value="ABC transporter ATP-binding protein yjjK"/>
    <property type="match status" value="1"/>
</dbReference>
<dbReference type="AlphaFoldDB" id="A0A6N7S3G1"/>
<dbReference type="EMBL" id="WKPJ01000003">
    <property type="protein sequence ID" value="MSA88309.1"/>
    <property type="molecule type" value="Genomic_DNA"/>
</dbReference>
<keyword evidence="1" id="KW-0677">Repeat</keyword>
<dbReference type="SUPFAM" id="SSF52540">
    <property type="entry name" value="P-loop containing nucleoside triphosphate hydrolases"/>
    <property type="match status" value="2"/>
</dbReference>
<dbReference type="InterPro" id="IPR003593">
    <property type="entry name" value="AAA+_ATPase"/>
</dbReference>
<dbReference type="Pfam" id="PF00005">
    <property type="entry name" value="ABC_tran"/>
    <property type="match status" value="2"/>
</dbReference>
<dbReference type="GO" id="GO:0005524">
    <property type="term" value="F:ATP binding"/>
    <property type="evidence" value="ECO:0007669"/>
    <property type="project" value="UniProtKB-KW"/>
</dbReference>
<dbReference type="GO" id="GO:0016887">
    <property type="term" value="F:ATP hydrolysis activity"/>
    <property type="evidence" value="ECO:0007669"/>
    <property type="project" value="InterPro"/>
</dbReference>
<dbReference type="GO" id="GO:0003677">
    <property type="term" value="F:DNA binding"/>
    <property type="evidence" value="ECO:0007669"/>
    <property type="project" value="InterPro"/>
</dbReference>
<feature type="domain" description="ABC transporter" evidence="5">
    <location>
        <begin position="3"/>
        <end position="216"/>
    </location>
</feature>
<feature type="coiled-coil region" evidence="4">
    <location>
        <begin position="520"/>
        <end position="570"/>
    </location>
</feature>
<evidence type="ECO:0000313" key="6">
    <source>
        <dbReference type="EMBL" id="MSA88309.1"/>
    </source>
</evidence>
<dbReference type="Gene3D" id="1.10.287.380">
    <property type="entry name" value="Valyl-tRNA synthetase, C-terminal domain"/>
    <property type="match status" value="1"/>
</dbReference>
<evidence type="ECO:0000256" key="4">
    <source>
        <dbReference type="SAM" id="Coils"/>
    </source>
</evidence>
<sequence>MICSAENLVKNYGADPVLDHVSLVINEKEKWGIVGVNGAGKSTLLRLIAGLETADEGSVTLVPGKRISCLVQQPQLDPHKTILETVLESAEKKDEVQEYEAKSILTQLKMSDFTQTVGTCSGGQRRRVALACALIRPCDLLILDEPTNHLDQQMILWLEKRLMKSNKAMLMVTHDRYFLDRVTNAILEVEQGQVYAYHTHYSGFLQLKAQREEMARASERKRLVYLRKEAQWIQRGAMARSTKSRERIERFEKLSAIERIQDPDSLKLGSLSSRLGNTTIEIRNLSKAIHGQPLIHDFSYIVRRHERLGIIGPNGCGKSTLMKLLVGQLQPDAGEIVIGETVRIGYFSQELEEMDPDQRIIDYVRSIGEVIETPDGEVTAAQMLQRFLFSPKQQWQPIGKCSGGQKRRLGLLGILMKAPNVLLLDEPTNDLDIPTLMLLEEYLDDFAGAALSVSHDRYFLDRTCDRLLIYEGEGRLSFSNLSYTDYLEQQAAAEPTKPRETTVRNKPKVNRLTYMEKKELEAIEVQLPQLEDQLQSLDDKLSQTTDYALLKQLGQQRDALVNELEDKTERWMELSEKQS</sequence>
<dbReference type="PROSITE" id="PS50893">
    <property type="entry name" value="ABC_TRANSPORTER_2"/>
    <property type="match status" value="2"/>
</dbReference>
<dbReference type="RefSeq" id="WP_154237909.1">
    <property type="nucleotide sequence ID" value="NZ_WKPI01000007.1"/>
</dbReference>
<evidence type="ECO:0000256" key="3">
    <source>
        <dbReference type="ARBA" id="ARBA00022840"/>
    </source>
</evidence>
<evidence type="ECO:0000259" key="5">
    <source>
        <dbReference type="PROSITE" id="PS50893"/>
    </source>
</evidence>
<dbReference type="SMART" id="SM00382">
    <property type="entry name" value="AAA"/>
    <property type="match status" value="2"/>
</dbReference>
<dbReference type="InterPro" id="IPR037118">
    <property type="entry name" value="Val-tRNA_synth_C_sf"/>
</dbReference>
<dbReference type="InterPro" id="IPR003439">
    <property type="entry name" value="ABC_transporter-like_ATP-bd"/>
</dbReference>
<dbReference type="OrthoDB" id="9801441at2"/>
<accession>A0A6N7S3G1</accession>
<dbReference type="Proteomes" id="UP000480929">
    <property type="component" value="Unassembled WGS sequence"/>
</dbReference>
<gene>
    <name evidence="7" type="ORF">GKD88_05895</name>
    <name evidence="6" type="ORF">GKE08_03110</name>
</gene>
<dbReference type="InterPro" id="IPR027417">
    <property type="entry name" value="P-loop_NTPase"/>
</dbReference>
<evidence type="ECO:0000313" key="8">
    <source>
        <dbReference type="Proteomes" id="UP000433575"/>
    </source>
</evidence>
<dbReference type="Proteomes" id="UP000433575">
    <property type="component" value="Unassembled WGS sequence"/>
</dbReference>
<dbReference type="CDD" id="cd03221">
    <property type="entry name" value="ABCF_EF-3"/>
    <property type="match status" value="2"/>
</dbReference>
<dbReference type="Pfam" id="PF12848">
    <property type="entry name" value="ABC_tran_Xtn"/>
    <property type="match status" value="1"/>
</dbReference>